<evidence type="ECO:0000259" key="2">
    <source>
        <dbReference type="Pfam" id="PF13456"/>
    </source>
</evidence>
<dbReference type="AlphaFoldDB" id="A0A371FP57"/>
<gene>
    <name evidence="4" type="ORF">CR513_39361</name>
</gene>
<feature type="compositionally biased region" description="Basic and acidic residues" evidence="1">
    <location>
        <begin position="210"/>
        <end position="219"/>
    </location>
</feature>
<evidence type="ECO:0000313" key="4">
    <source>
        <dbReference type="EMBL" id="RDX80109.1"/>
    </source>
</evidence>
<dbReference type="Gene3D" id="1.10.340.70">
    <property type="match status" value="1"/>
</dbReference>
<dbReference type="PANTHER" id="PTHR48475:SF2">
    <property type="entry name" value="RIBONUCLEASE H"/>
    <property type="match status" value="1"/>
</dbReference>
<dbReference type="Pfam" id="PF17921">
    <property type="entry name" value="Integrase_H2C2"/>
    <property type="match status" value="1"/>
</dbReference>
<evidence type="ECO:0000313" key="5">
    <source>
        <dbReference type="Proteomes" id="UP000257109"/>
    </source>
</evidence>
<evidence type="ECO:0000259" key="3">
    <source>
        <dbReference type="Pfam" id="PF17921"/>
    </source>
</evidence>
<dbReference type="Gene3D" id="3.30.420.10">
    <property type="entry name" value="Ribonuclease H-like superfamily/Ribonuclease H"/>
    <property type="match status" value="1"/>
</dbReference>
<feature type="domain" description="RNase H type-1" evidence="2">
    <location>
        <begin position="240"/>
        <end position="285"/>
    </location>
</feature>
<feature type="non-terminal residue" evidence="4">
    <location>
        <position position="1"/>
    </location>
</feature>
<dbReference type="Gene3D" id="3.30.70.270">
    <property type="match status" value="1"/>
</dbReference>
<feature type="domain" description="Integrase zinc-binding" evidence="3">
    <location>
        <begin position="361"/>
        <end position="412"/>
    </location>
</feature>
<name>A0A371FP57_MUCPR</name>
<dbReference type="EMBL" id="QJKJ01008319">
    <property type="protein sequence ID" value="RDX80109.1"/>
    <property type="molecule type" value="Genomic_DNA"/>
</dbReference>
<dbReference type="InterPro" id="IPR043502">
    <property type="entry name" value="DNA/RNA_pol_sf"/>
</dbReference>
<dbReference type="InterPro" id="IPR036397">
    <property type="entry name" value="RNaseH_sf"/>
</dbReference>
<protein>
    <submittedName>
        <fullName evidence="4">Uncharacterized protein</fullName>
    </submittedName>
</protein>
<dbReference type="GO" id="GO:0004523">
    <property type="term" value="F:RNA-DNA hybrid ribonuclease activity"/>
    <property type="evidence" value="ECO:0007669"/>
    <property type="project" value="InterPro"/>
</dbReference>
<sequence length="412" mass="46195">MLTRRGIEANLEKYGVVVNMKSLKSIKGMQQLAGQITGLDRFLSRSTEKDTPIFQCLRKAKQFKRIDECETDFQELKTILASPHLNKRSKRNNRPGDRWGPTPSIFCQQGAETHYQKIDKAALVVIITNRKLRSYFNSHPIVVKINLPIKQILRKPDLAGRISVGRLNYPNLTSPLKERGISKLRCWQISSTSFPGSKIKKSSRSKGRGAKAEEQRRELTLSVDGSSNQKGSGAGIILEGQRGTSNNQVEYEALLVGMRLAKEVGAKVLIAKSDSQLTIPQLSKGSCWFMSLAIIQEALSHPTIEVAKDPTINFPEEDQVLGDRQEAKKVRREALKYMLVIGQLYKQGFSYPLLKCLGEDEVEHTIREVHKGACGTHIKGRALVGKITQAGFYWPTLKKDCLAFVKKCDKCQ</sequence>
<evidence type="ECO:0000256" key="1">
    <source>
        <dbReference type="SAM" id="MobiDB-lite"/>
    </source>
</evidence>
<keyword evidence="5" id="KW-1185">Reference proteome</keyword>
<dbReference type="InterPro" id="IPR002156">
    <property type="entry name" value="RNaseH_domain"/>
</dbReference>
<accession>A0A371FP57</accession>
<dbReference type="SUPFAM" id="SSF56672">
    <property type="entry name" value="DNA/RNA polymerases"/>
    <property type="match status" value="1"/>
</dbReference>
<dbReference type="Pfam" id="PF13456">
    <property type="entry name" value="RVT_3"/>
    <property type="match status" value="1"/>
</dbReference>
<dbReference type="Proteomes" id="UP000257109">
    <property type="component" value="Unassembled WGS sequence"/>
</dbReference>
<dbReference type="InterPro" id="IPR012337">
    <property type="entry name" value="RNaseH-like_sf"/>
</dbReference>
<comment type="caution">
    <text evidence="4">The sequence shown here is derived from an EMBL/GenBank/DDBJ whole genome shotgun (WGS) entry which is preliminary data.</text>
</comment>
<dbReference type="SUPFAM" id="SSF53098">
    <property type="entry name" value="Ribonuclease H-like"/>
    <property type="match status" value="1"/>
</dbReference>
<dbReference type="InterPro" id="IPR043128">
    <property type="entry name" value="Rev_trsase/Diguanyl_cyclase"/>
</dbReference>
<reference evidence="4" key="1">
    <citation type="submission" date="2018-05" db="EMBL/GenBank/DDBJ databases">
        <title>Draft genome of Mucuna pruriens seed.</title>
        <authorList>
            <person name="Nnadi N.E."/>
            <person name="Vos R."/>
            <person name="Hasami M.H."/>
            <person name="Devisetty U.K."/>
            <person name="Aguiy J.C."/>
        </authorList>
    </citation>
    <scope>NUCLEOTIDE SEQUENCE [LARGE SCALE GENOMIC DNA]</scope>
    <source>
        <strain evidence="4">JCA_2017</strain>
    </source>
</reference>
<dbReference type="InterPro" id="IPR041588">
    <property type="entry name" value="Integrase_H2C2"/>
</dbReference>
<feature type="compositionally biased region" description="Basic residues" evidence="1">
    <location>
        <begin position="198"/>
        <end position="209"/>
    </location>
</feature>
<dbReference type="GO" id="GO:0003676">
    <property type="term" value="F:nucleic acid binding"/>
    <property type="evidence" value="ECO:0007669"/>
    <property type="project" value="InterPro"/>
</dbReference>
<dbReference type="OrthoDB" id="2016287at2759"/>
<proteinExistence type="predicted"/>
<feature type="region of interest" description="Disordered" evidence="1">
    <location>
        <begin position="193"/>
        <end position="239"/>
    </location>
</feature>
<organism evidence="4 5">
    <name type="scientific">Mucuna pruriens</name>
    <name type="common">Velvet bean</name>
    <name type="synonym">Dolichos pruriens</name>
    <dbReference type="NCBI Taxonomy" id="157652"/>
    <lineage>
        <taxon>Eukaryota</taxon>
        <taxon>Viridiplantae</taxon>
        <taxon>Streptophyta</taxon>
        <taxon>Embryophyta</taxon>
        <taxon>Tracheophyta</taxon>
        <taxon>Spermatophyta</taxon>
        <taxon>Magnoliopsida</taxon>
        <taxon>eudicotyledons</taxon>
        <taxon>Gunneridae</taxon>
        <taxon>Pentapetalae</taxon>
        <taxon>rosids</taxon>
        <taxon>fabids</taxon>
        <taxon>Fabales</taxon>
        <taxon>Fabaceae</taxon>
        <taxon>Papilionoideae</taxon>
        <taxon>50 kb inversion clade</taxon>
        <taxon>NPAAA clade</taxon>
        <taxon>indigoferoid/millettioid clade</taxon>
        <taxon>Phaseoleae</taxon>
        <taxon>Mucuna</taxon>
    </lineage>
</organism>
<dbReference type="PANTHER" id="PTHR48475">
    <property type="entry name" value="RIBONUCLEASE H"/>
    <property type="match status" value="1"/>
</dbReference>